<reference evidence="2" key="1">
    <citation type="submission" date="2020-09" db="EMBL/GenBank/DDBJ databases">
        <title>Comparative genome analyses of four rice-infecting Rhizoctonia solani isolates reveal extensive enrichment of homogalacturonan modification genes.</title>
        <authorList>
            <person name="Lee D.-Y."/>
            <person name="Jeon J."/>
            <person name="Kim K.-T."/>
            <person name="Cheong K."/>
            <person name="Song H."/>
            <person name="Choi G."/>
            <person name="Ko J."/>
            <person name="Opiyo S.O."/>
            <person name="Zuo S."/>
            <person name="Madhav S."/>
            <person name="Lee Y.-H."/>
            <person name="Wang G.-L."/>
        </authorList>
    </citation>
    <scope>NUCLEOTIDE SEQUENCE</scope>
    <source>
        <strain evidence="2">AG1-IA B2</strain>
    </source>
</reference>
<protein>
    <submittedName>
        <fullName evidence="2">Uncharacterized protein</fullName>
    </submittedName>
</protein>
<name>A0A8H7I2K7_9AGAM</name>
<feature type="compositionally biased region" description="Basic and acidic residues" evidence="1">
    <location>
        <begin position="17"/>
        <end position="36"/>
    </location>
</feature>
<comment type="caution">
    <text evidence="2">The sequence shown here is derived from an EMBL/GenBank/DDBJ whole genome shotgun (WGS) entry which is preliminary data.</text>
</comment>
<evidence type="ECO:0000313" key="2">
    <source>
        <dbReference type="EMBL" id="KAF8749418.1"/>
    </source>
</evidence>
<evidence type="ECO:0000313" key="3">
    <source>
        <dbReference type="Proteomes" id="UP000614334"/>
    </source>
</evidence>
<dbReference type="AlphaFoldDB" id="A0A8H7I2K7"/>
<feature type="region of interest" description="Disordered" evidence="1">
    <location>
        <begin position="1"/>
        <end position="67"/>
    </location>
</feature>
<organism evidence="2 3">
    <name type="scientific">Rhizoctonia solani</name>
    <dbReference type="NCBI Taxonomy" id="456999"/>
    <lineage>
        <taxon>Eukaryota</taxon>
        <taxon>Fungi</taxon>
        <taxon>Dikarya</taxon>
        <taxon>Basidiomycota</taxon>
        <taxon>Agaricomycotina</taxon>
        <taxon>Agaricomycetes</taxon>
        <taxon>Cantharellales</taxon>
        <taxon>Ceratobasidiaceae</taxon>
        <taxon>Rhizoctonia</taxon>
    </lineage>
</organism>
<dbReference type="Proteomes" id="UP000614334">
    <property type="component" value="Unassembled WGS sequence"/>
</dbReference>
<gene>
    <name evidence="2" type="ORF">RHS01_10108</name>
</gene>
<evidence type="ECO:0000256" key="1">
    <source>
        <dbReference type="SAM" id="MobiDB-lite"/>
    </source>
</evidence>
<dbReference type="EMBL" id="JACYCF010000028">
    <property type="protein sequence ID" value="KAF8749418.1"/>
    <property type="molecule type" value="Genomic_DNA"/>
</dbReference>
<feature type="compositionally biased region" description="Polar residues" evidence="1">
    <location>
        <begin position="1"/>
        <end position="12"/>
    </location>
</feature>
<accession>A0A8H7I2K7</accession>
<sequence>MGAGVHNSQARSGRQRVAQDDGRELEGKNDPDDKPPTLETHPSTLTNDRPARTLRGHPSDITNAGSD</sequence>
<proteinExistence type="predicted"/>